<dbReference type="InterPro" id="IPR011010">
    <property type="entry name" value="DNA_brk_join_enz"/>
</dbReference>
<dbReference type="Pfam" id="PF00589">
    <property type="entry name" value="Phage_integrase"/>
    <property type="match status" value="1"/>
</dbReference>
<sequence length="358" mass="40484">MLGSMKNTLVATDYPNLYRSKESEIFYARIDTGRKTVKKSLKTRVLTEALSRLAGFLAEQGRDELPVESVSWYLAVDMYVQRQEMRPHLKPAAVESIKFFSSRAKKLVARDIAAEAITEQMCRAWWKKDALSVSARTANGTLAIVKNVFTMLQEAGSIKSNPASKLERMTLRSSNLNVPEKEDFRRIVEEVKKAPILRKWQKKGLYSEAADMIAFLAYSGLRIEEARRLVWGDIGKESISVPDIKHATSRRTLYINASLAEIIESLRRERRGNSPDDPVFAIESPRKALTNACIRLGLPHVRIHDLRHFFATSCIEAGIDIPTVAKWLGHRDGGALAMKVYGHLRDEHSKEAARKLTF</sequence>
<feature type="domain" description="Tyr recombinase" evidence="4">
    <location>
        <begin position="174"/>
        <end position="354"/>
    </location>
</feature>
<dbReference type="GO" id="GO:0006310">
    <property type="term" value="P:DNA recombination"/>
    <property type="evidence" value="ECO:0007669"/>
    <property type="project" value="UniProtKB-KW"/>
</dbReference>
<gene>
    <name evidence="5" type="ORF">CXT95_08860</name>
</gene>
<keyword evidence="3" id="KW-0233">DNA recombination</keyword>
<dbReference type="Proteomes" id="UP000236075">
    <property type="component" value="Unassembled WGS sequence"/>
</dbReference>
<proteinExistence type="inferred from homology"/>
<protein>
    <recommendedName>
        <fullName evidence="4">Tyr recombinase domain-containing protein</fullName>
    </recommendedName>
</protein>
<dbReference type="SUPFAM" id="SSF56349">
    <property type="entry name" value="DNA breaking-rejoining enzymes"/>
    <property type="match status" value="1"/>
</dbReference>
<dbReference type="InterPro" id="IPR050090">
    <property type="entry name" value="Tyrosine_recombinase_XerCD"/>
</dbReference>
<accession>A0AAX0WKF5</accession>
<dbReference type="CDD" id="cd00796">
    <property type="entry name" value="INT_Rci_Hp1_C"/>
    <property type="match status" value="1"/>
</dbReference>
<evidence type="ECO:0000256" key="1">
    <source>
        <dbReference type="ARBA" id="ARBA00008857"/>
    </source>
</evidence>
<dbReference type="AlphaFoldDB" id="A0AAX0WKF5"/>
<organism evidence="5 6">
    <name type="scientific">Akkermansia muciniphila</name>
    <dbReference type="NCBI Taxonomy" id="239935"/>
    <lineage>
        <taxon>Bacteria</taxon>
        <taxon>Pseudomonadati</taxon>
        <taxon>Verrucomicrobiota</taxon>
        <taxon>Verrucomicrobiia</taxon>
        <taxon>Verrucomicrobiales</taxon>
        <taxon>Akkermansiaceae</taxon>
        <taxon>Akkermansia</taxon>
    </lineage>
</organism>
<evidence type="ECO:0000256" key="3">
    <source>
        <dbReference type="ARBA" id="ARBA00023172"/>
    </source>
</evidence>
<reference evidence="5 6" key="1">
    <citation type="journal article" date="2017" name="BMC Genomics">
        <title>Genome sequencing of 39 Akkermansia muciniphila isolates reveals its population structure, genomic and functional diverisity, and global distribution in mammalian gut microbiotas.</title>
        <authorList>
            <person name="Guo X."/>
            <person name="Li S."/>
            <person name="Zhang J."/>
            <person name="Wu F."/>
            <person name="Li X."/>
            <person name="Wu D."/>
            <person name="Zhang M."/>
            <person name="Ou Z."/>
            <person name="Jie Z."/>
            <person name="Yan Q."/>
            <person name="Li P."/>
            <person name="Yi J."/>
            <person name="Peng Y."/>
        </authorList>
    </citation>
    <scope>NUCLEOTIDE SEQUENCE [LARGE SCALE GENOMIC DNA]</scope>
    <source>
        <strain evidence="5 6">GP28</strain>
    </source>
</reference>
<dbReference type="GO" id="GO:0015074">
    <property type="term" value="P:DNA integration"/>
    <property type="evidence" value="ECO:0007669"/>
    <property type="project" value="InterPro"/>
</dbReference>
<dbReference type="GO" id="GO:0003677">
    <property type="term" value="F:DNA binding"/>
    <property type="evidence" value="ECO:0007669"/>
    <property type="project" value="UniProtKB-KW"/>
</dbReference>
<evidence type="ECO:0000259" key="4">
    <source>
        <dbReference type="PROSITE" id="PS51898"/>
    </source>
</evidence>
<evidence type="ECO:0000313" key="6">
    <source>
        <dbReference type="Proteomes" id="UP000236075"/>
    </source>
</evidence>
<dbReference type="PANTHER" id="PTHR30349">
    <property type="entry name" value="PHAGE INTEGRASE-RELATED"/>
    <property type="match status" value="1"/>
</dbReference>
<dbReference type="EMBL" id="PJLB01000008">
    <property type="protein sequence ID" value="PND02745.1"/>
    <property type="molecule type" value="Genomic_DNA"/>
</dbReference>
<keyword evidence="2" id="KW-0238">DNA-binding</keyword>
<evidence type="ECO:0000313" key="5">
    <source>
        <dbReference type="EMBL" id="PND02745.1"/>
    </source>
</evidence>
<dbReference type="InterPro" id="IPR002104">
    <property type="entry name" value="Integrase_catalytic"/>
</dbReference>
<dbReference type="InterPro" id="IPR010998">
    <property type="entry name" value="Integrase_recombinase_N"/>
</dbReference>
<dbReference type="PROSITE" id="PS51898">
    <property type="entry name" value="TYR_RECOMBINASE"/>
    <property type="match status" value="1"/>
</dbReference>
<dbReference type="PANTHER" id="PTHR30349:SF41">
    <property type="entry name" value="INTEGRASE_RECOMBINASE PROTEIN MJ0367-RELATED"/>
    <property type="match status" value="1"/>
</dbReference>
<dbReference type="Gene3D" id="1.10.150.130">
    <property type="match status" value="1"/>
</dbReference>
<name>A0AAX0WKF5_9BACT</name>
<evidence type="ECO:0000256" key="2">
    <source>
        <dbReference type="ARBA" id="ARBA00023125"/>
    </source>
</evidence>
<comment type="caution">
    <text evidence="5">The sequence shown here is derived from an EMBL/GenBank/DDBJ whole genome shotgun (WGS) entry which is preliminary data.</text>
</comment>
<comment type="similarity">
    <text evidence="1">Belongs to the 'phage' integrase family.</text>
</comment>
<dbReference type="Gene3D" id="1.10.443.10">
    <property type="entry name" value="Intergrase catalytic core"/>
    <property type="match status" value="1"/>
</dbReference>
<dbReference type="InterPro" id="IPR013762">
    <property type="entry name" value="Integrase-like_cat_sf"/>
</dbReference>